<feature type="compositionally biased region" description="Basic and acidic residues" evidence="1">
    <location>
        <begin position="141"/>
        <end position="157"/>
    </location>
</feature>
<dbReference type="RefSeq" id="WP_118862157.1">
    <property type="nucleotide sequence ID" value="NZ_QWLV01000001.1"/>
</dbReference>
<name>A0A396RQ38_9SPHN</name>
<accession>A0A396RQ38</accession>
<reference evidence="2 3" key="1">
    <citation type="submission" date="2018-08" db="EMBL/GenBank/DDBJ databases">
        <title>The multiple taxonomic identification of Sphingomonas gilva.</title>
        <authorList>
            <person name="Zhu D."/>
            <person name="Zheng S."/>
        </authorList>
    </citation>
    <scope>NUCLEOTIDE SEQUENCE [LARGE SCALE GENOMIC DNA]</scope>
    <source>
        <strain evidence="2 3">ZDH117</strain>
    </source>
</reference>
<evidence type="ECO:0000313" key="3">
    <source>
        <dbReference type="Proteomes" id="UP000266693"/>
    </source>
</evidence>
<evidence type="ECO:0000313" key="2">
    <source>
        <dbReference type="EMBL" id="RHW18650.1"/>
    </source>
</evidence>
<organism evidence="2 3">
    <name type="scientific">Sphingomonas gilva</name>
    <dbReference type="NCBI Taxonomy" id="2305907"/>
    <lineage>
        <taxon>Bacteria</taxon>
        <taxon>Pseudomonadati</taxon>
        <taxon>Pseudomonadota</taxon>
        <taxon>Alphaproteobacteria</taxon>
        <taxon>Sphingomonadales</taxon>
        <taxon>Sphingomonadaceae</taxon>
        <taxon>Sphingomonas</taxon>
    </lineage>
</organism>
<gene>
    <name evidence="2" type="ORF">D1610_00300</name>
</gene>
<sequence>MAAARKLKVFRTPIGFHDAYVAAPSQKAALEAWGSDHDLFARGVAERVTDAQLSAEPLANPGKIIKRMRGTAAEQKAALAGDDGGKVTKPAAKAKRAPHPSRAGLDAAEAAIEAAERRHRAERAALAREEKALAARRRKLDKAQSNEAGRLEQARERADAAYRRALARWREG</sequence>
<feature type="region of interest" description="Disordered" evidence="1">
    <location>
        <begin position="135"/>
        <end position="157"/>
    </location>
</feature>
<evidence type="ECO:0000256" key="1">
    <source>
        <dbReference type="SAM" id="MobiDB-lite"/>
    </source>
</evidence>
<feature type="region of interest" description="Disordered" evidence="1">
    <location>
        <begin position="75"/>
        <end position="105"/>
    </location>
</feature>
<dbReference type="OrthoDB" id="7478510at2"/>
<comment type="caution">
    <text evidence="2">The sequence shown here is derived from an EMBL/GenBank/DDBJ whole genome shotgun (WGS) entry which is preliminary data.</text>
</comment>
<proteinExistence type="predicted"/>
<keyword evidence="3" id="KW-1185">Reference proteome</keyword>
<protein>
    <recommendedName>
        <fullName evidence="4">Cell envelope biogenesis protein TolA</fullName>
    </recommendedName>
</protein>
<dbReference type="AlphaFoldDB" id="A0A396RQ38"/>
<evidence type="ECO:0008006" key="4">
    <source>
        <dbReference type="Google" id="ProtNLM"/>
    </source>
</evidence>
<dbReference type="EMBL" id="QWLV01000001">
    <property type="protein sequence ID" value="RHW18650.1"/>
    <property type="molecule type" value="Genomic_DNA"/>
</dbReference>
<dbReference type="Proteomes" id="UP000266693">
    <property type="component" value="Unassembled WGS sequence"/>
</dbReference>